<dbReference type="SUPFAM" id="SSF47384">
    <property type="entry name" value="Homodimeric domain of signal transducing histidine kinase"/>
    <property type="match status" value="1"/>
</dbReference>
<dbReference type="Gene3D" id="3.30.565.10">
    <property type="entry name" value="Histidine kinase-like ATPase, C-terminal domain"/>
    <property type="match status" value="1"/>
</dbReference>
<dbReference type="InterPro" id="IPR036097">
    <property type="entry name" value="HisK_dim/P_sf"/>
</dbReference>
<dbReference type="InterPro" id="IPR003594">
    <property type="entry name" value="HATPase_dom"/>
</dbReference>
<keyword evidence="4" id="KW-0808">Transferase</keyword>
<accession>A0A239A9D2</accession>
<sequence length="746" mass="81921">MGANRKTKLPDDLLHDLPDGSVFRAAFESSSTIMFLIDPESGRIIGANPAACEFYGYHPEEVDSIAATQVSLLSDEQLIALLRSLSAKGGTRFATRHRLKDGQVRDMELDAAPIILKSGRSCLFFVGHDITEQKLAERSLRRSETLLRAILDSAGDGVAFRDAQGVYREANPAFCRMAGLPCGEIIGQRPDGLFDRREVAQSVERDRRDADRADLPVSYELDWTGPEGERHISVQRSPVHDPTGERLGEVSISRDITERRLAEASLAKSEGLLRAMLQSAQDCIFVTDENDVLRELNQSFCTHVGLAREALVGRHLSAAFEGEVLRIQLSTSALARKTREPVSFTQRLRPAGQEYWISVVKSAVVDPQGNCLGVVAMGRDMTAQRQTEMALRSSERRLAGLIRQAPVGVFETDARGRLVFANERMQRQTGRTLEALSGLRWLDCIIPEDREEFLALWSDALANKREVDREVRMTNARGKAQWLSCRIRPMTDGASRFSGYMGVLGDISERKKAEGMRSDVESVVRHDLKSPLASVQNAMELLELLGPLTPEQGQVVAEVRTLTRRLQDLILLSIDLHAMEAGVFKPALTPVDLCAVVDALRVELRPLVEGKALRITVHSDCPGTAFFVFGERRLLDAVFSNLLKNAAEASSEGGEITVRLSQEGPLAEVFLRNQGEVPASVRERFFEKYATAGKATGTGLGTYSARLMVRVMGGTLSLNTEEPGHTTLIVRLPAATGAAQDGPPAA</sequence>
<keyword evidence="10" id="KW-1185">Reference proteome</keyword>
<dbReference type="InterPro" id="IPR013656">
    <property type="entry name" value="PAS_4"/>
</dbReference>
<dbReference type="GO" id="GO:0000155">
    <property type="term" value="F:phosphorelay sensor kinase activity"/>
    <property type="evidence" value="ECO:0007669"/>
    <property type="project" value="InterPro"/>
</dbReference>
<feature type="domain" description="PAC" evidence="8">
    <location>
        <begin position="467"/>
        <end position="519"/>
    </location>
</feature>
<dbReference type="SUPFAM" id="SSF55874">
    <property type="entry name" value="ATPase domain of HSP90 chaperone/DNA topoisomerase II/histidine kinase"/>
    <property type="match status" value="1"/>
</dbReference>
<evidence type="ECO:0000256" key="2">
    <source>
        <dbReference type="ARBA" id="ARBA00012438"/>
    </source>
</evidence>
<dbReference type="CDD" id="cd00082">
    <property type="entry name" value="HisKA"/>
    <property type="match status" value="1"/>
</dbReference>
<dbReference type="CDD" id="cd00130">
    <property type="entry name" value="PAS"/>
    <property type="match status" value="4"/>
</dbReference>
<dbReference type="EMBL" id="FZOC01000003">
    <property type="protein sequence ID" value="SNR92022.1"/>
    <property type="molecule type" value="Genomic_DNA"/>
</dbReference>
<dbReference type="SUPFAM" id="SSF55785">
    <property type="entry name" value="PYP-like sensor domain (PAS domain)"/>
    <property type="match status" value="4"/>
</dbReference>
<dbReference type="Gene3D" id="3.30.450.20">
    <property type="entry name" value="PAS domain"/>
    <property type="match status" value="4"/>
</dbReference>
<evidence type="ECO:0000259" key="6">
    <source>
        <dbReference type="PROSITE" id="PS50109"/>
    </source>
</evidence>
<evidence type="ECO:0000313" key="9">
    <source>
        <dbReference type="EMBL" id="SNR92022.1"/>
    </source>
</evidence>
<dbReference type="SMART" id="SM00387">
    <property type="entry name" value="HATPase_c"/>
    <property type="match status" value="1"/>
</dbReference>
<feature type="domain" description="PAS" evidence="7">
    <location>
        <begin position="269"/>
        <end position="316"/>
    </location>
</feature>
<dbReference type="Proteomes" id="UP000198324">
    <property type="component" value="Unassembled WGS sequence"/>
</dbReference>
<feature type="domain" description="PAC" evidence="8">
    <location>
        <begin position="91"/>
        <end position="142"/>
    </location>
</feature>
<evidence type="ECO:0000256" key="5">
    <source>
        <dbReference type="ARBA" id="ARBA00022777"/>
    </source>
</evidence>
<evidence type="ECO:0000256" key="3">
    <source>
        <dbReference type="ARBA" id="ARBA00022553"/>
    </source>
</evidence>
<dbReference type="AlphaFoldDB" id="A0A239A9D2"/>
<dbReference type="PROSITE" id="PS50109">
    <property type="entry name" value="HIS_KIN"/>
    <property type="match status" value="1"/>
</dbReference>
<gene>
    <name evidence="9" type="ORF">SAMN04488503_1920</name>
</gene>
<dbReference type="InterPro" id="IPR003661">
    <property type="entry name" value="HisK_dim/P_dom"/>
</dbReference>
<dbReference type="PROSITE" id="PS50112">
    <property type="entry name" value="PAS"/>
    <property type="match status" value="4"/>
</dbReference>
<keyword evidence="3" id="KW-0597">Phosphoprotein</keyword>
<comment type="catalytic activity">
    <reaction evidence="1">
        <text>ATP + protein L-histidine = ADP + protein N-phospho-L-histidine.</text>
        <dbReference type="EC" id="2.7.13.3"/>
    </reaction>
</comment>
<dbReference type="InterPro" id="IPR052162">
    <property type="entry name" value="Sensor_kinase/Photoreceptor"/>
</dbReference>
<dbReference type="EC" id="2.7.13.3" evidence="2"/>
<dbReference type="InterPro" id="IPR005467">
    <property type="entry name" value="His_kinase_dom"/>
</dbReference>
<feature type="domain" description="PAS" evidence="7">
    <location>
        <begin position="19"/>
        <end position="62"/>
    </location>
</feature>
<evidence type="ECO:0000256" key="4">
    <source>
        <dbReference type="ARBA" id="ARBA00022679"/>
    </source>
</evidence>
<evidence type="ECO:0000256" key="1">
    <source>
        <dbReference type="ARBA" id="ARBA00000085"/>
    </source>
</evidence>
<feature type="domain" description="Histidine kinase" evidence="6">
    <location>
        <begin position="523"/>
        <end position="736"/>
    </location>
</feature>
<feature type="domain" description="PAC" evidence="8">
    <location>
        <begin position="217"/>
        <end position="268"/>
    </location>
</feature>
<dbReference type="OrthoDB" id="9787818at2"/>
<dbReference type="SMART" id="SM00091">
    <property type="entry name" value="PAS"/>
    <property type="match status" value="4"/>
</dbReference>
<name>A0A239A9D2_9BACT</name>
<dbReference type="SMART" id="SM00388">
    <property type="entry name" value="HisKA"/>
    <property type="match status" value="1"/>
</dbReference>
<dbReference type="Pfam" id="PF08448">
    <property type="entry name" value="PAS_4"/>
    <property type="match status" value="3"/>
</dbReference>
<feature type="domain" description="PAC" evidence="8">
    <location>
        <begin position="338"/>
        <end position="393"/>
    </location>
</feature>
<dbReference type="InterPro" id="IPR000700">
    <property type="entry name" value="PAS-assoc_C"/>
</dbReference>
<feature type="domain" description="PAS" evidence="7">
    <location>
        <begin position="394"/>
        <end position="464"/>
    </location>
</feature>
<organism evidence="9 10">
    <name type="scientific">Humidesulfovibrio mexicanus</name>
    <dbReference type="NCBI Taxonomy" id="147047"/>
    <lineage>
        <taxon>Bacteria</taxon>
        <taxon>Pseudomonadati</taxon>
        <taxon>Thermodesulfobacteriota</taxon>
        <taxon>Desulfovibrionia</taxon>
        <taxon>Desulfovibrionales</taxon>
        <taxon>Desulfovibrionaceae</taxon>
        <taxon>Humidesulfovibrio</taxon>
    </lineage>
</organism>
<evidence type="ECO:0000259" key="7">
    <source>
        <dbReference type="PROSITE" id="PS50112"/>
    </source>
</evidence>
<dbReference type="InterPro" id="IPR001610">
    <property type="entry name" value="PAC"/>
</dbReference>
<proteinExistence type="predicted"/>
<dbReference type="RefSeq" id="WP_089274093.1">
    <property type="nucleotide sequence ID" value="NZ_FZOC01000003.1"/>
</dbReference>
<feature type="domain" description="PAS" evidence="7">
    <location>
        <begin position="143"/>
        <end position="188"/>
    </location>
</feature>
<reference evidence="9 10" key="1">
    <citation type="submission" date="2017-06" db="EMBL/GenBank/DDBJ databases">
        <authorList>
            <person name="Kim H.J."/>
            <person name="Triplett B.A."/>
        </authorList>
    </citation>
    <scope>NUCLEOTIDE SEQUENCE [LARGE SCALE GENOMIC DNA]</scope>
    <source>
        <strain evidence="9 10">DSM 13116</strain>
    </source>
</reference>
<dbReference type="InterPro" id="IPR000014">
    <property type="entry name" value="PAS"/>
</dbReference>
<dbReference type="InterPro" id="IPR035965">
    <property type="entry name" value="PAS-like_dom_sf"/>
</dbReference>
<dbReference type="Gene3D" id="1.10.287.130">
    <property type="match status" value="1"/>
</dbReference>
<keyword evidence="5" id="KW-0418">Kinase</keyword>
<evidence type="ECO:0000313" key="10">
    <source>
        <dbReference type="Proteomes" id="UP000198324"/>
    </source>
</evidence>
<dbReference type="SMART" id="SM00086">
    <property type="entry name" value="PAC"/>
    <property type="match status" value="4"/>
</dbReference>
<dbReference type="PROSITE" id="PS50113">
    <property type="entry name" value="PAC"/>
    <property type="match status" value="4"/>
</dbReference>
<dbReference type="PANTHER" id="PTHR43304:SF1">
    <property type="entry name" value="PAC DOMAIN-CONTAINING PROTEIN"/>
    <property type="match status" value="1"/>
</dbReference>
<dbReference type="PANTHER" id="PTHR43304">
    <property type="entry name" value="PHYTOCHROME-LIKE PROTEIN CPH1"/>
    <property type="match status" value="1"/>
</dbReference>
<dbReference type="Pfam" id="PF02518">
    <property type="entry name" value="HATPase_c"/>
    <property type="match status" value="1"/>
</dbReference>
<dbReference type="InterPro" id="IPR036890">
    <property type="entry name" value="HATPase_C_sf"/>
</dbReference>
<dbReference type="Pfam" id="PF13426">
    <property type="entry name" value="PAS_9"/>
    <property type="match status" value="1"/>
</dbReference>
<protein>
    <recommendedName>
        <fullName evidence="2">histidine kinase</fullName>
        <ecNumber evidence="2">2.7.13.3</ecNumber>
    </recommendedName>
</protein>
<evidence type="ECO:0000259" key="8">
    <source>
        <dbReference type="PROSITE" id="PS50113"/>
    </source>
</evidence>
<dbReference type="Pfam" id="PF00512">
    <property type="entry name" value="HisKA"/>
    <property type="match status" value="1"/>
</dbReference>
<dbReference type="NCBIfam" id="TIGR00229">
    <property type="entry name" value="sensory_box"/>
    <property type="match status" value="4"/>
</dbReference>